<dbReference type="InterPro" id="IPR001867">
    <property type="entry name" value="OmpR/PhoB-type_DNA-bd"/>
</dbReference>
<dbReference type="Gene3D" id="1.10.10.10">
    <property type="entry name" value="Winged helix-like DNA-binding domain superfamily/Winged helix DNA-binding domain"/>
    <property type="match status" value="1"/>
</dbReference>
<dbReference type="SMART" id="SM00862">
    <property type="entry name" value="Trans_reg_C"/>
    <property type="match status" value="1"/>
</dbReference>
<keyword evidence="5" id="KW-1185">Reference proteome</keyword>
<name>A0ABV7DKP3_9HYPH</name>
<accession>A0ABV7DKP3</accession>
<gene>
    <name evidence="4" type="ORF">ACFOHH_17680</name>
</gene>
<keyword evidence="1 2" id="KW-0238">DNA-binding</keyword>
<dbReference type="Pfam" id="PF00486">
    <property type="entry name" value="Trans_reg_C"/>
    <property type="match status" value="1"/>
</dbReference>
<feature type="DNA-binding region" description="OmpR/PhoB-type" evidence="2">
    <location>
        <begin position="2"/>
        <end position="109"/>
    </location>
</feature>
<dbReference type="Proteomes" id="UP001595377">
    <property type="component" value="Unassembled WGS sequence"/>
</dbReference>
<proteinExistence type="predicted"/>
<evidence type="ECO:0000256" key="1">
    <source>
        <dbReference type="ARBA" id="ARBA00023125"/>
    </source>
</evidence>
<feature type="domain" description="OmpR/PhoB-type" evidence="3">
    <location>
        <begin position="2"/>
        <end position="109"/>
    </location>
</feature>
<comment type="caution">
    <text evidence="4">The sequence shown here is derived from an EMBL/GenBank/DDBJ whole genome shotgun (WGS) entry which is preliminary data.</text>
</comment>
<dbReference type="CDD" id="cd00383">
    <property type="entry name" value="trans_reg_C"/>
    <property type="match status" value="1"/>
</dbReference>
<evidence type="ECO:0000313" key="4">
    <source>
        <dbReference type="EMBL" id="MFC3074945.1"/>
    </source>
</evidence>
<dbReference type="InterPro" id="IPR036388">
    <property type="entry name" value="WH-like_DNA-bd_sf"/>
</dbReference>
<dbReference type="RefSeq" id="WP_257315610.1">
    <property type="nucleotide sequence ID" value="NZ_JANFDG010000013.1"/>
</dbReference>
<evidence type="ECO:0000256" key="2">
    <source>
        <dbReference type="PROSITE-ProRule" id="PRU01091"/>
    </source>
</evidence>
<dbReference type="InterPro" id="IPR016032">
    <property type="entry name" value="Sig_transdc_resp-reg_C-effctor"/>
</dbReference>
<organism evidence="4 5">
    <name type="scientific">Shinella pollutisoli</name>
    <dbReference type="NCBI Taxonomy" id="2250594"/>
    <lineage>
        <taxon>Bacteria</taxon>
        <taxon>Pseudomonadati</taxon>
        <taxon>Pseudomonadota</taxon>
        <taxon>Alphaproteobacteria</taxon>
        <taxon>Hyphomicrobiales</taxon>
        <taxon>Rhizobiaceae</taxon>
        <taxon>Shinella</taxon>
    </lineage>
</organism>
<sequence length="120" mass="13637">MDDLVQAQQREIAMLRERVRQLEHALSPSVVAIDMAWQLTSSEARVFACLATRAKATKEMILQALYSDRPDDAPEPKIVDVFVCKLRKKLKPFGIEITTVWGQGYSLADRCRYVSEPRVA</sequence>
<reference evidence="5" key="1">
    <citation type="journal article" date="2019" name="Int. J. Syst. Evol. Microbiol.">
        <title>The Global Catalogue of Microorganisms (GCM) 10K type strain sequencing project: providing services to taxonomists for standard genome sequencing and annotation.</title>
        <authorList>
            <consortium name="The Broad Institute Genomics Platform"/>
            <consortium name="The Broad Institute Genome Sequencing Center for Infectious Disease"/>
            <person name="Wu L."/>
            <person name="Ma J."/>
        </authorList>
    </citation>
    <scope>NUCLEOTIDE SEQUENCE [LARGE SCALE GENOMIC DNA]</scope>
    <source>
        <strain evidence="5">KCTC 52677</strain>
    </source>
</reference>
<dbReference type="SUPFAM" id="SSF46894">
    <property type="entry name" value="C-terminal effector domain of the bipartite response regulators"/>
    <property type="match status" value="1"/>
</dbReference>
<evidence type="ECO:0000259" key="3">
    <source>
        <dbReference type="PROSITE" id="PS51755"/>
    </source>
</evidence>
<dbReference type="PROSITE" id="PS51755">
    <property type="entry name" value="OMPR_PHOB"/>
    <property type="match status" value="1"/>
</dbReference>
<protein>
    <submittedName>
        <fullName evidence="4">Helix-turn-helix domain-containing protein</fullName>
    </submittedName>
</protein>
<dbReference type="EMBL" id="JBHRSP010000029">
    <property type="protein sequence ID" value="MFC3074945.1"/>
    <property type="molecule type" value="Genomic_DNA"/>
</dbReference>
<evidence type="ECO:0000313" key="5">
    <source>
        <dbReference type="Proteomes" id="UP001595377"/>
    </source>
</evidence>